<protein>
    <submittedName>
        <fullName evidence="1">Uncharacterized protein</fullName>
    </submittedName>
</protein>
<proteinExistence type="predicted"/>
<accession>A0AB74UUI9</accession>
<dbReference type="RefSeq" id="WP_395120415.1">
    <property type="nucleotide sequence ID" value="NZ_CP170721.1"/>
</dbReference>
<reference evidence="1" key="1">
    <citation type="submission" date="2024-10" db="EMBL/GenBank/DDBJ databases">
        <authorList>
            <person name="Lesea H.P."/>
            <person name="Kuehl J.V."/>
            <person name="Chandonia J.-M."/>
        </authorList>
    </citation>
    <scope>NUCLEOTIDE SEQUENCE</scope>
    <source>
        <strain evidence="1">FW102-FHT14D07</strain>
    </source>
</reference>
<sequence>MASLAVLLIAVFCLCTALAVWGRVTVHIRGPANTHAAVAPAPAGAASVPGYLVETTGIDETGTHTDRFLQEPDYVLAAFGGQLLGADRGEWGGELVFRDAGGTVHPVLKGNVRGIVKMPFGLIVLTGLNHLGSGAGAIFRVEQHRDGEVVATRKYSLRGGPNDARWTTDGDLVFSIHYVSRDGLFRRTRMQCLLLDRSGDLRRLPCLMVGG</sequence>
<name>A0AB74UUI9_9GAMM</name>
<gene>
    <name evidence="1" type="ORF">ACFYG5_17900</name>
</gene>
<evidence type="ECO:0000313" key="1">
    <source>
        <dbReference type="EMBL" id="XIA18403.1"/>
    </source>
</evidence>
<dbReference type="AlphaFoldDB" id="A0AB74UUI9"/>
<dbReference type="EMBL" id="CP170721">
    <property type="protein sequence ID" value="XIA18403.1"/>
    <property type="molecule type" value="Genomic_DNA"/>
</dbReference>
<organism evidence="1">
    <name type="scientific">Rhodanobacter sp. FW102-FHT14D07</name>
    <dbReference type="NCBI Taxonomy" id="3351462"/>
    <lineage>
        <taxon>Bacteria</taxon>
        <taxon>Pseudomonadati</taxon>
        <taxon>Pseudomonadota</taxon>
        <taxon>Gammaproteobacteria</taxon>
        <taxon>Lysobacterales</taxon>
        <taxon>Rhodanobacteraceae</taxon>
        <taxon>Rhodanobacter</taxon>
    </lineage>
</organism>